<organism evidence="7 8">
    <name type="scientific">Thiohalocapsa halophila</name>
    <dbReference type="NCBI Taxonomy" id="69359"/>
    <lineage>
        <taxon>Bacteria</taxon>
        <taxon>Pseudomonadati</taxon>
        <taxon>Pseudomonadota</taxon>
        <taxon>Gammaproteobacteria</taxon>
        <taxon>Chromatiales</taxon>
        <taxon>Chromatiaceae</taxon>
        <taxon>Thiohalocapsa</taxon>
    </lineage>
</organism>
<comment type="subcellular location">
    <subcellularLocation>
        <location evidence="1">Cell membrane</location>
        <topology evidence="1">Multi-pass membrane protein</topology>
    </subcellularLocation>
</comment>
<dbReference type="PANTHER" id="PTHR30250:SF11">
    <property type="entry name" value="O-ANTIGEN TRANSPORTER-RELATED"/>
    <property type="match status" value="1"/>
</dbReference>
<keyword evidence="3 6" id="KW-0812">Transmembrane</keyword>
<dbReference type="Proteomes" id="UP000748752">
    <property type="component" value="Unassembled WGS sequence"/>
</dbReference>
<keyword evidence="2" id="KW-1003">Cell membrane</keyword>
<evidence type="ECO:0000256" key="2">
    <source>
        <dbReference type="ARBA" id="ARBA00022475"/>
    </source>
</evidence>
<gene>
    <name evidence="7" type="ORF">CKO31_17330</name>
</gene>
<evidence type="ECO:0000256" key="6">
    <source>
        <dbReference type="SAM" id="Phobius"/>
    </source>
</evidence>
<evidence type="ECO:0000256" key="1">
    <source>
        <dbReference type="ARBA" id="ARBA00004651"/>
    </source>
</evidence>
<keyword evidence="8" id="KW-1185">Reference proteome</keyword>
<dbReference type="RefSeq" id="WP_200240058.1">
    <property type="nucleotide sequence ID" value="NZ_NRRV01000048.1"/>
</dbReference>
<proteinExistence type="predicted"/>
<sequence>MLLSLGQLVNAGMGSVNVLLNMTGHERDTLRGVAVAALANLILNFLLIPPFGLVGAAAATACTFVIWNLLLRRAVLQRIQIESMAFSLRRA</sequence>
<feature type="transmembrane region" description="Helical" evidence="6">
    <location>
        <begin position="53"/>
        <end position="71"/>
    </location>
</feature>
<dbReference type="EMBL" id="NRRV01000048">
    <property type="protein sequence ID" value="MBK1632470.1"/>
    <property type="molecule type" value="Genomic_DNA"/>
</dbReference>
<protein>
    <recommendedName>
        <fullName evidence="9">Polysaccharide biosynthesis protein C-terminal domain-containing protein</fullName>
    </recommendedName>
</protein>
<dbReference type="PANTHER" id="PTHR30250">
    <property type="entry name" value="PST FAMILY PREDICTED COLANIC ACID TRANSPORTER"/>
    <property type="match status" value="1"/>
</dbReference>
<name>A0ABS1CKP7_9GAMM</name>
<dbReference type="InterPro" id="IPR050833">
    <property type="entry name" value="Poly_Biosynth_Transport"/>
</dbReference>
<reference evidence="7 8" key="1">
    <citation type="journal article" date="2020" name="Microorganisms">
        <title>Osmotic Adaptation and Compatible Solute Biosynthesis of Phototrophic Bacteria as Revealed from Genome Analyses.</title>
        <authorList>
            <person name="Imhoff J.F."/>
            <person name="Rahn T."/>
            <person name="Kunzel S."/>
            <person name="Keller A."/>
            <person name="Neulinger S.C."/>
        </authorList>
    </citation>
    <scope>NUCLEOTIDE SEQUENCE [LARGE SCALE GENOMIC DNA]</scope>
    <source>
        <strain evidence="7 8">DSM 6210</strain>
    </source>
</reference>
<evidence type="ECO:0000256" key="4">
    <source>
        <dbReference type="ARBA" id="ARBA00022989"/>
    </source>
</evidence>
<evidence type="ECO:0000313" key="7">
    <source>
        <dbReference type="EMBL" id="MBK1632470.1"/>
    </source>
</evidence>
<comment type="caution">
    <text evidence="7">The sequence shown here is derived from an EMBL/GenBank/DDBJ whole genome shotgun (WGS) entry which is preliminary data.</text>
</comment>
<evidence type="ECO:0000256" key="3">
    <source>
        <dbReference type="ARBA" id="ARBA00022692"/>
    </source>
</evidence>
<evidence type="ECO:0000313" key="8">
    <source>
        <dbReference type="Proteomes" id="UP000748752"/>
    </source>
</evidence>
<accession>A0ABS1CKP7</accession>
<evidence type="ECO:0008006" key="9">
    <source>
        <dbReference type="Google" id="ProtNLM"/>
    </source>
</evidence>
<evidence type="ECO:0000256" key="5">
    <source>
        <dbReference type="ARBA" id="ARBA00023136"/>
    </source>
</evidence>
<keyword evidence="5 6" id="KW-0472">Membrane</keyword>
<keyword evidence="4 6" id="KW-1133">Transmembrane helix</keyword>